<feature type="coiled-coil region" evidence="1">
    <location>
        <begin position="57"/>
        <end position="84"/>
    </location>
</feature>
<dbReference type="AlphaFoldDB" id="A0A6H9GMS3"/>
<protein>
    <submittedName>
        <fullName evidence="2">Uncharacterized protein</fullName>
    </submittedName>
</protein>
<organism evidence="2 3">
    <name type="scientific">Microcystis aeruginosa NIES-3787</name>
    <dbReference type="NCBI Taxonomy" id="2517782"/>
    <lineage>
        <taxon>Bacteria</taxon>
        <taxon>Bacillati</taxon>
        <taxon>Cyanobacteriota</taxon>
        <taxon>Cyanophyceae</taxon>
        <taxon>Oscillatoriophycideae</taxon>
        <taxon>Chroococcales</taxon>
        <taxon>Microcystaceae</taxon>
        <taxon>Microcystis</taxon>
    </lineage>
</organism>
<evidence type="ECO:0000256" key="1">
    <source>
        <dbReference type="SAM" id="Coils"/>
    </source>
</evidence>
<comment type="caution">
    <text evidence="2">The sequence shown here is derived from an EMBL/GenBank/DDBJ whole genome shotgun (WGS) entry which is preliminary data.</text>
</comment>
<evidence type="ECO:0000313" key="3">
    <source>
        <dbReference type="Proteomes" id="UP000438874"/>
    </source>
</evidence>
<proteinExistence type="predicted"/>
<name>A0A6H9GMS3_MICAE</name>
<evidence type="ECO:0000313" key="2">
    <source>
        <dbReference type="EMBL" id="GCL48395.1"/>
    </source>
</evidence>
<dbReference type="EMBL" id="BJCH01000126">
    <property type="protein sequence ID" value="GCL48395.1"/>
    <property type="molecule type" value="Genomic_DNA"/>
</dbReference>
<reference evidence="2 3" key="1">
    <citation type="submission" date="2019-02" db="EMBL/GenBank/DDBJ databases">
        <title>Draft genome sequence of Arthrospira platensis NIES-3787.</title>
        <authorList>
            <person name="Yamaguchi H."/>
            <person name="Suzuki S."/>
            <person name="Kawachi M."/>
        </authorList>
    </citation>
    <scope>NUCLEOTIDE SEQUENCE [LARGE SCALE GENOMIC DNA]</scope>
    <source>
        <strain evidence="2 3">NIES-3787</strain>
    </source>
</reference>
<dbReference type="Proteomes" id="UP000438874">
    <property type="component" value="Unassembled WGS sequence"/>
</dbReference>
<keyword evidence="1" id="KW-0175">Coiled coil</keyword>
<accession>A0A6H9GMS3</accession>
<sequence length="110" mass="12833">MTKKLIIARIEFYNFLSHYFAIIHKLLGFCSAHLTYAMDFANAALFSIPVSDGLDNLKSHREQISKMQKQIKDYKTEIDDLSEKIKKSISYCKEKENECSITVRSIKHRN</sequence>
<gene>
    <name evidence="2" type="ORF">NIES3787_41140</name>
</gene>